<accession>A0A3M0FUZ7</accession>
<protein>
    <submittedName>
        <fullName evidence="1">TerB family tellurite resistance protein</fullName>
    </submittedName>
</protein>
<dbReference type="Proteomes" id="UP000281985">
    <property type="component" value="Unassembled WGS sequence"/>
</dbReference>
<gene>
    <name evidence="1" type="ORF">EAX61_14680</name>
</gene>
<proteinExistence type="predicted"/>
<keyword evidence="2" id="KW-1185">Reference proteome</keyword>
<evidence type="ECO:0000313" key="2">
    <source>
        <dbReference type="Proteomes" id="UP000281985"/>
    </source>
</evidence>
<comment type="caution">
    <text evidence="1">The sequence shown here is derived from an EMBL/GenBank/DDBJ whole genome shotgun (WGS) entry which is preliminary data.</text>
</comment>
<dbReference type="RefSeq" id="WP_121918468.1">
    <property type="nucleotide sequence ID" value="NZ_REFV01000018.1"/>
</dbReference>
<organism evidence="1 2">
    <name type="scientific">Dokdonia sinensis</name>
    <dbReference type="NCBI Taxonomy" id="2479847"/>
    <lineage>
        <taxon>Bacteria</taxon>
        <taxon>Pseudomonadati</taxon>
        <taxon>Bacteroidota</taxon>
        <taxon>Flavobacteriia</taxon>
        <taxon>Flavobacteriales</taxon>
        <taxon>Flavobacteriaceae</taxon>
        <taxon>Dokdonia</taxon>
    </lineage>
</organism>
<dbReference type="SUPFAM" id="SSF158682">
    <property type="entry name" value="TerB-like"/>
    <property type="match status" value="1"/>
</dbReference>
<dbReference type="InterPro" id="IPR029024">
    <property type="entry name" value="TerB-like"/>
</dbReference>
<reference evidence="1 2" key="1">
    <citation type="submission" date="2018-10" db="EMBL/GenBank/DDBJ databases">
        <title>Dokdonia luteus sp. nov., isolated from sea water.</title>
        <authorList>
            <person name="Zhou L.Y."/>
            <person name="Du Z.J."/>
        </authorList>
    </citation>
    <scope>NUCLEOTIDE SEQUENCE [LARGE SCALE GENOMIC DNA]</scope>
    <source>
        <strain evidence="1 2">SH27</strain>
    </source>
</reference>
<dbReference type="Gene3D" id="1.10.3680.10">
    <property type="entry name" value="TerB-like"/>
    <property type="match status" value="1"/>
</dbReference>
<dbReference type="OrthoDB" id="1143847at2"/>
<name>A0A3M0FUZ7_9FLAO</name>
<evidence type="ECO:0000313" key="1">
    <source>
        <dbReference type="EMBL" id="RMB56328.1"/>
    </source>
</evidence>
<sequence>MSKEKRCMLSELIALAQADHKIDDREYHFIVTVAESFGFDKNTVDALVENPEKTTPLKTEVDRISHFYRLILLMNVDDETHVIEIDAIRNFGLKMGIRPEAVEQILREMWHYENKMIPTEKLTSIFKRFYN</sequence>
<dbReference type="EMBL" id="REFV01000018">
    <property type="protein sequence ID" value="RMB56328.1"/>
    <property type="molecule type" value="Genomic_DNA"/>
</dbReference>
<dbReference type="AlphaFoldDB" id="A0A3M0FUZ7"/>